<dbReference type="GO" id="GO:0071111">
    <property type="term" value="F:cyclic-guanylate-specific phosphodiesterase activity"/>
    <property type="evidence" value="ECO:0007669"/>
    <property type="project" value="InterPro"/>
</dbReference>
<protein>
    <recommendedName>
        <fullName evidence="1">EAL domain-containing protein</fullName>
    </recommendedName>
</protein>
<name>A0A375A7J3_9GAMM</name>
<dbReference type="Gene3D" id="3.20.20.450">
    <property type="entry name" value="EAL domain"/>
    <property type="match status" value="1"/>
</dbReference>
<dbReference type="PROSITE" id="PS50883">
    <property type="entry name" value="EAL"/>
    <property type="match status" value="1"/>
</dbReference>
<dbReference type="EMBL" id="LT615367">
    <property type="protein sequence ID" value="SLM61980.1"/>
    <property type="molecule type" value="Genomic_DNA"/>
</dbReference>
<dbReference type="GO" id="GO:0006355">
    <property type="term" value="P:regulation of DNA-templated transcription"/>
    <property type="evidence" value="ECO:0007669"/>
    <property type="project" value="InterPro"/>
</dbReference>
<dbReference type="SUPFAM" id="SSF141868">
    <property type="entry name" value="EAL domain-like"/>
    <property type="match status" value="1"/>
</dbReference>
<accession>A0A375A7J3</accession>
<evidence type="ECO:0000313" key="3">
    <source>
        <dbReference type="Proteomes" id="UP000294820"/>
    </source>
</evidence>
<sequence>MTSFMSATENSAAVLNGCAVNYIYSACFATARGISVLLSEGGKEVRQLAPELPESDRYAAAPLTPSLPSFGQNDRVVIFLPEDLRYLFFSLQQLVVILNQKPAPGHIMILSRYSPAWLCATLAALLDNAACLDNVHVARPDITCHSLARLLCEDWATLPSILQQADIDTVFVGKPPVALTPREFSVLLGLFHGHTIRAQSAMQCLSEKTLYHQRRFGLRKLAGQIPLFAAQLPGAYRKAPLADATEAITAPQDREFIQAIYCRQVFPVFQAVIDRYMTIQGAEIFIHGGDGGHALSPGEYFPPLHSRLAWRYWIALMLYETVRAINRYEGRLYFSFKIPDGAIETRALMHLIEAARRQLHQADWAACLVLELSESVAMSGNTLVIPPLKRLLMMGARIMLENTFSQKSMSAAPRPMALSGYKLNIAVVNGFLSETHDRVLIKSLVYSCQLSGSLCIAEGVDTWEQFDALVLLGVEGFQGNIISRPVSQEAFASQVQCFSRR</sequence>
<gene>
    <name evidence="2" type="ORF">DAQ1742_00924</name>
</gene>
<dbReference type="InterPro" id="IPR001633">
    <property type="entry name" value="EAL_dom"/>
</dbReference>
<reference evidence="2 3" key="1">
    <citation type="submission" date="2016-09" db="EMBL/GenBank/DDBJ databases">
        <authorList>
            <person name="Reverchon S."/>
            <person name="Nasser W."/>
            <person name="Leonard S."/>
            <person name="Brochier C."/>
            <person name="Duprey A."/>
        </authorList>
    </citation>
    <scope>NUCLEOTIDE SEQUENCE [LARGE SCALE GENOMIC DNA]</scope>
    <source>
        <strain evidence="2 3">174/2</strain>
    </source>
</reference>
<evidence type="ECO:0000313" key="2">
    <source>
        <dbReference type="EMBL" id="SLM61980.1"/>
    </source>
</evidence>
<dbReference type="InterPro" id="IPR035919">
    <property type="entry name" value="EAL_sf"/>
</dbReference>
<dbReference type="GO" id="GO:0003677">
    <property type="term" value="F:DNA binding"/>
    <property type="evidence" value="ECO:0007669"/>
    <property type="project" value="InterPro"/>
</dbReference>
<dbReference type="PANTHER" id="PTHR33121:SF70">
    <property type="entry name" value="SIGNALING PROTEIN YKOW"/>
    <property type="match status" value="1"/>
</dbReference>
<dbReference type="PANTHER" id="PTHR33121">
    <property type="entry name" value="CYCLIC DI-GMP PHOSPHODIESTERASE PDEF"/>
    <property type="match status" value="1"/>
</dbReference>
<dbReference type="InterPro" id="IPR050706">
    <property type="entry name" value="Cyclic-di-GMP_PDE-like"/>
</dbReference>
<keyword evidence="3" id="KW-1185">Reference proteome</keyword>
<organism evidence="2 3">
    <name type="scientific">Dickeya aquatica</name>
    <dbReference type="NCBI Taxonomy" id="1401087"/>
    <lineage>
        <taxon>Bacteria</taxon>
        <taxon>Pseudomonadati</taxon>
        <taxon>Pseudomonadota</taxon>
        <taxon>Gammaproteobacteria</taxon>
        <taxon>Enterobacterales</taxon>
        <taxon>Pectobacteriaceae</taxon>
        <taxon>Dickeya</taxon>
    </lineage>
</organism>
<dbReference type="SUPFAM" id="SSF46894">
    <property type="entry name" value="C-terminal effector domain of the bipartite response regulators"/>
    <property type="match status" value="1"/>
</dbReference>
<dbReference type="KEGG" id="daq:DAQ1742_00924"/>
<dbReference type="SMART" id="SM00052">
    <property type="entry name" value="EAL"/>
    <property type="match status" value="1"/>
</dbReference>
<feature type="domain" description="EAL" evidence="1">
    <location>
        <begin position="249"/>
        <end position="499"/>
    </location>
</feature>
<dbReference type="Pfam" id="PF00563">
    <property type="entry name" value="EAL"/>
    <property type="match status" value="1"/>
</dbReference>
<dbReference type="AlphaFoldDB" id="A0A375A7J3"/>
<dbReference type="Proteomes" id="UP000294820">
    <property type="component" value="Chromosome 1"/>
</dbReference>
<dbReference type="InterPro" id="IPR016032">
    <property type="entry name" value="Sig_transdc_resp-reg_C-effctor"/>
</dbReference>
<proteinExistence type="predicted"/>
<evidence type="ECO:0000259" key="1">
    <source>
        <dbReference type="PROSITE" id="PS50883"/>
    </source>
</evidence>